<comment type="caution">
    <text evidence="4">The sequence shown here is derived from an EMBL/GenBank/DDBJ whole genome shotgun (WGS) entry which is preliminary data.</text>
</comment>
<keyword evidence="2" id="KW-0802">TPR repeat</keyword>
<dbReference type="PROSITE" id="PS50005">
    <property type="entry name" value="TPR"/>
    <property type="match status" value="1"/>
</dbReference>
<dbReference type="InterPro" id="IPR001789">
    <property type="entry name" value="Sig_transdc_resp-reg_receiver"/>
</dbReference>
<keyword evidence="5" id="KW-1185">Reference proteome</keyword>
<gene>
    <name evidence="4" type="ORF">CWE14_10765</name>
</gene>
<evidence type="ECO:0000259" key="3">
    <source>
        <dbReference type="PROSITE" id="PS50110"/>
    </source>
</evidence>
<protein>
    <recommendedName>
        <fullName evidence="3">Response regulatory domain-containing protein</fullName>
    </recommendedName>
</protein>
<dbReference type="Gene3D" id="1.25.40.10">
    <property type="entry name" value="Tetratricopeptide repeat domain"/>
    <property type="match status" value="1"/>
</dbReference>
<comment type="caution">
    <text evidence="1">Lacks conserved residue(s) required for the propagation of feature annotation.</text>
</comment>
<dbReference type="RefSeq" id="WP_126799374.1">
    <property type="nucleotide sequence ID" value="NZ_PIPO01000004.1"/>
</dbReference>
<dbReference type="InterPro" id="IPR019734">
    <property type="entry name" value="TPR_rpt"/>
</dbReference>
<dbReference type="InterPro" id="IPR011990">
    <property type="entry name" value="TPR-like_helical_dom_sf"/>
</dbReference>
<accession>A0A432WFM7</accession>
<feature type="domain" description="Response regulatory" evidence="3">
    <location>
        <begin position="2"/>
        <end position="122"/>
    </location>
</feature>
<evidence type="ECO:0000256" key="1">
    <source>
        <dbReference type="PROSITE-ProRule" id="PRU00169"/>
    </source>
</evidence>
<reference evidence="4 5" key="1">
    <citation type="journal article" date="2011" name="Front. Microbiol.">
        <title>Genomic signatures of strain selection and enhancement in Bacillus atrophaeus var. globigii, a historical biowarfare simulant.</title>
        <authorList>
            <person name="Gibbons H.S."/>
            <person name="Broomall S.M."/>
            <person name="McNew L.A."/>
            <person name="Daligault H."/>
            <person name="Chapman C."/>
            <person name="Bruce D."/>
            <person name="Karavis M."/>
            <person name="Krepps M."/>
            <person name="McGregor P.A."/>
            <person name="Hong C."/>
            <person name="Park K.H."/>
            <person name="Akmal A."/>
            <person name="Feldman A."/>
            <person name="Lin J.S."/>
            <person name="Chang W.E."/>
            <person name="Higgs B.W."/>
            <person name="Demirev P."/>
            <person name="Lindquist J."/>
            <person name="Liem A."/>
            <person name="Fochler E."/>
            <person name="Read T.D."/>
            <person name="Tapia R."/>
            <person name="Johnson S."/>
            <person name="Bishop-Lilly K.A."/>
            <person name="Detter C."/>
            <person name="Han C."/>
            <person name="Sozhamannan S."/>
            <person name="Rosenzweig C.N."/>
            <person name="Skowronski E.W."/>
        </authorList>
    </citation>
    <scope>NUCLEOTIDE SEQUENCE [LARGE SCALE GENOMIC DNA]</scope>
    <source>
        <strain evidence="4 5">Y4G10-17</strain>
    </source>
</reference>
<name>A0A432WFM7_9GAMM</name>
<dbReference type="Gene3D" id="3.40.50.2300">
    <property type="match status" value="1"/>
</dbReference>
<evidence type="ECO:0000256" key="2">
    <source>
        <dbReference type="PROSITE-ProRule" id="PRU00339"/>
    </source>
</evidence>
<dbReference type="Proteomes" id="UP000287823">
    <property type="component" value="Unassembled WGS sequence"/>
</dbReference>
<dbReference type="SUPFAM" id="SSF52172">
    <property type="entry name" value="CheY-like"/>
    <property type="match status" value="1"/>
</dbReference>
<organism evidence="4 5">
    <name type="scientific">Aliidiomarina soli</name>
    <dbReference type="NCBI Taxonomy" id="1928574"/>
    <lineage>
        <taxon>Bacteria</taxon>
        <taxon>Pseudomonadati</taxon>
        <taxon>Pseudomonadota</taxon>
        <taxon>Gammaproteobacteria</taxon>
        <taxon>Alteromonadales</taxon>
        <taxon>Idiomarinaceae</taxon>
        <taxon>Aliidiomarina</taxon>
    </lineage>
</organism>
<dbReference type="InterPro" id="IPR011006">
    <property type="entry name" value="CheY-like_superfamily"/>
</dbReference>
<proteinExistence type="predicted"/>
<feature type="repeat" description="TPR" evidence="2">
    <location>
        <begin position="438"/>
        <end position="471"/>
    </location>
</feature>
<dbReference type="GO" id="GO:0000160">
    <property type="term" value="P:phosphorelay signal transduction system"/>
    <property type="evidence" value="ECO:0007669"/>
    <property type="project" value="InterPro"/>
</dbReference>
<dbReference type="Pfam" id="PF00072">
    <property type="entry name" value="Response_reg"/>
    <property type="match status" value="1"/>
</dbReference>
<dbReference type="EMBL" id="PIPO01000004">
    <property type="protein sequence ID" value="RUO32612.1"/>
    <property type="molecule type" value="Genomic_DNA"/>
</dbReference>
<evidence type="ECO:0000313" key="4">
    <source>
        <dbReference type="EMBL" id="RUO32612.1"/>
    </source>
</evidence>
<dbReference type="AlphaFoldDB" id="A0A432WFM7"/>
<sequence>MKIIIVEDNVETLGVLRDFVRALSPNYAVKTYSSGNALLEQSSRVDADLLILGYDLGPSVTGTELLHYLEWSDRISAKTHVVFISNTLDHAKRQAPLRFTQTYFYSKPISAAHIEEIIQRVEANQRAFSSVFYLLDKKKWAPAFNSLQLIKDGTPHQFQQQAWLLECKILLQLRRFSKVLRRYQLVQSYDWARLVRMQALVSLGQVKASQLVFNGMVARDPYYSACLALMNQVLIGTNAENKGEIVDTLKESELSLFECEFRSMLAVQHGEWERALSFLQNKQRRAKLRSHQQYVFSLAIIKSLVLKLVLEPAASSVAEVEPYIQAALSQLYNLSISRDMELNETLLPEFIERMQRGELSDPRSTRITSGEAGNDQSPFSLMMRILNGWLNDGSLVLEQLEQCIHLIEQQGASGRASSNLLLFSALLNFTVSEEKSQIRLHDALGKRLFKSGKVDLAAYAFSRALQLMPDNARLLGQLDTCMSKLEVKHFLSFSKSSTETEKKD</sequence>
<evidence type="ECO:0000313" key="5">
    <source>
        <dbReference type="Proteomes" id="UP000287823"/>
    </source>
</evidence>
<dbReference type="PROSITE" id="PS50110">
    <property type="entry name" value="RESPONSE_REGULATORY"/>
    <property type="match status" value="1"/>
</dbReference>